<dbReference type="AlphaFoldDB" id="A0A496PN71"/>
<protein>
    <submittedName>
        <fullName evidence="2">Carboxymuconolactone decarboxylase family protein</fullName>
    </submittedName>
</protein>
<name>A0A496PN71_9MICC</name>
<dbReference type="EMBL" id="QQXL01000001">
    <property type="protein sequence ID" value="RKW71982.1"/>
    <property type="molecule type" value="Genomic_DNA"/>
</dbReference>
<accession>A0A496PN71</accession>
<reference evidence="2 3" key="1">
    <citation type="submission" date="2018-07" db="EMBL/GenBank/DDBJ databases">
        <title>Arthrobacter sp. nov., isolated from raw cow's milk with high bacterial count.</title>
        <authorList>
            <person name="Hahne J."/>
            <person name="Isele D."/>
            <person name="Lipski A."/>
        </authorList>
    </citation>
    <scope>NUCLEOTIDE SEQUENCE [LARGE SCALE GENOMIC DNA]</scope>
    <source>
        <strain evidence="2 3">JZ R-183</strain>
    </source>
</reference>
<evidence type="ECO:0000259" key="1">
    <source>
        <dbReference type="Pfam" id="PF02627"/>
    </source>
</evidence>
<dbReference type="GO" id="GO:0051920">
    <property type="term" value="F:peroxiredoxin activity"/>
    <property type="evidence" value="ECO:0007669"/>
    <property type="project" value="InterPro"/>
</dbReference>
<proteinExistence type="predicted"/>
<dbReference type="PANTHER" id="PTHR35446:SF2">
    <property type="entry name" value="CARBOXYMUCONOLACTONE DECARBOXYLASE-LIKE DOMAIN-CONTAINING PROTEIN"/>
    <property type="match status" value="1"/>
</dbReference>
<sequence length="157" mass="16577">MFSPVNLGKASPANYEGLVALDATAHAGAVEAGLDPLLIELVKIRASQINGCAFCLRLHSRDALAKGESPDRLAVLPAWWESQYFNEQEQAALALAEGLTTISAGRNDAHGTVDADATLTPAQIAAVSWLVIVINAWNRVAIASHYPVAPPSRPQGI</sequence>
<dbReference type="InterPro" id="IPR003779">
    <property type="entry name" value="CMD-like"/>
</dbReference>
<dbReference type="InterPro" id="IPR029032">
    <property type="entry name" value="AhpD-like"/>
</dbReference>
<dbReference type="NCBIfam" id="TIGR00778">
    <property type="entry name" value="ahpD_dom"/>
    <property type="match status" value="1"/>
</dbReference>
<comment type="caution">
    <text evidence="2">The sequence shown here is derived from an EMBL/GenBank/DDBJ whole genome shotgun (WGS) entry which is preliminary data.</text>
</comment>
<evidence type="ECO:0000313" key="2">
    <source>
        <dbReference type="EMBL" id="RKW71982.1"/>
    </source>
</evidence>
<keyword evidence="3" id="KW-1185">Reference proteome</keyword>
<dbReference type="InterPro" id="IPR004675">
    <property type="entry name" value="AhpD_core"/>
</dbReference>
<dbReference type="PANTHER" id="PTHR35446">
    <property type="entry name" value="SI:CH211-175M2.5"/>
    <property type="match status" value="1"/>
</dbReference>
<gene>
    <name evidence="2" type="ORF">DWQ67_02435</name>
</gene>
<dbReference type="SUPFAM" id="SSF69118">
    <property type="entry name" value="AhpD-like"/>
    <property type="match status" value="1"/>
</dbReference>
<dbReference type="Pfam" id="PF02627">
    <property type="entry name" value="CMD"/>
    <property type="match status" value="1"/>
</dbReference>
<dbReference type="Proteomes" id="UP000273119">
    <property type="component" value="Unassembled WGS sequence"/>
</dbReference>
<dbReference type="Gene3D" id="1.20.1290.10">
    <property type="entry name" value="AhpD-like"/>
    <property type="match status" value="1"/>
</dbReference>
<organism evidence="2 3">
    <name type="scientific">Galactobacter caseinivorans</name>
    <dbReference type="NCBI Taxonomy" id="2676123"/>
    <lineage>
        <taxon>Bacteria</taxon>
        <taxon>Bacillati</taxon>
        <taxon>Actinomycetota</taxon>
        <taxon>Actinomycetes</taxon>
        <taxon>Micrococcales</taxon>
        <taxon>Micrococcaceae</taxon>
        <taxon>Galactobacter</taxon>
    </lineage>
</organism>
<feature type="domain" description="Carboxymuconolactone decarboxylase-like" evidence="1">
    <location>
        <begin position="19"/>
        <end position="97"/>
    </location>
</feature>
<evidence type="ECO:0000313" key="3">
    <source>
        <dbReference type="Proteomes" id="UP000273119"/>
    </source>
</evidence>